<keyword evidence="1" id="KW-0378">Hydrolase</keyword>
<dbReference type="Pfam" id="PF06347">
    <property type="entry name" value="SH3_4"/>
    <property type="match status" value="1"/>
</dbReference>
<feature type="domain" description="SH3b" evidence="4">
    <location>
        <begin position="155"/>
        <end position="217"/>
    </location>
</feature>
<reference evidence="5 6" key="1">
    <citation type="submission" date="2023-07" db="EMBL/GenBank/DDBJ databases">
        <title>Genomic Encyclopedia of Type Strains, Phase IV (KMG-IV): sequencing the most valuable type-strain genomes for metagenomic binning, comparative biology and taxonomic classification.</title>
        <authorList>
            <person name="Goeker M."/>
        </authorList>
    </citation>
    <scope>NUCLEOTIDE SEQUENCE [LARGE SCALE GENOMIC DNA]</scope>
    <source>
        <strain evidence="5 6">DSM 23494</strain>
    </source>
</reference>
<dbReference type="CDD" id="cd02696">
    <property type="entry name" value="MurNAc-LAA"/>
    <property type="match status" value="1"/>
</dbReference>
<dbReference type="Gene3D" id="3.40.630.40">
    <property type="entry name" value="Zn-dependent exopeptidases"/>
    <property type="match status" value="1"/>
</dbReference>
<gene>
    <name evidence="5" type="ORF">J2S17_001002</name>
</gene>
<dbReference type="PANTHER" id="PTHR30404:SF0">
    <property type="entry name" value="N-ACETYLMURAMOYL-L-ALANINE AMIDASE AMIC"/>
    <property type="match status" value="1"/>
</dbReference>
<dbReference type="PANTHER" id="PTHR30404">
    <property type="entry name" value="N-ACETYLMURAMOYL-L-ALANINE AMIDASE"/>
    <property type="match status" value="1"/>
</dbReference>
<keyword evidence="6" id="KW-1185">Reference proteome</keyword>
<accession>A0ABU0AD05</accession>
<proteinExistence type="predicted"/>
<protein>
    <submittedName>
        <fullName evidence="5">N-acetylmuramoyl-L-alanine amidase</fullName>
    </submittedName>
</protein>
<evidence type="ECO:0000256" key="3">
    <source>
        <dbReference type="SAM" id="SignalP"/>
    </source>
</evidence>
<dbReference type="InterPro" id="IPR010466">
    <property type="entry name" value="DUF1058"/>
</dbReference>
<dbReference type="EMBL" id="JAUSUB010000003">
    <property type="protein sequence ID" value="MDQ0269132.1"/>
    <property type="molecule type" value="Genomic_DNA"/>
</dbReference>
<evidence type="ECO:0000313" key="5">
    <source>
        <dbReference type="EMBL" id="MDQ0269132.1"/>
    </source>
</evidence>
<dbReference type="Pfam" id="PF08239">
    <property type="entry name" value="SH3_3"/>
    <property type="match status" value="2"/>
</dbReference>
<dbReference type="RefSeq" id="WP_307472459.1">
    <property type="nucleotide sequence ID" value="NZ_JAUSUB010000003.1"/>
</dbReference>
<dbReference type="PROSITE" id="PS51781">
    <property type="entry name" value="SH3B"/>
    <property type="match status" value="2"/>
</dbReference>
<evidence type="ECO:0000259" key="4">
    <source>
        <dbReference type="PROSITE" id="PS51781"/>
    </source>
</evidence>
<feature type="signal peptide" evidence="3">
    <location>
        <begin position="1"/>
        <end position="22"/>
    </location>
</feature>
<name>A0ABU0AD05_9BACI</name>
<feature type="chain" id="PRO_5046786999" evidence="3">
    <location>
        <begin position="23"/>
        <end position="633"/>
    </location>
</feature>
<dbReference type="SMART" id="SM00287">
    <property type="entry name" value="SH3b"/>
    <property type="match status" value="3"/>
</dbReference>
<evidence type="ECO:0000256" key="1">
    <source>
        <dbReference type="ARBA" id="ARBA00022801"/>
    </source>
</evidence>
<feature type="domain" description="SH3b" evidence="4">
    <location>
        <begin position="359"/>
        <end position="425"/>
    </location>
</feature>
<dbReference type="InterPro" id="IPR050695">
    <property type="entry name" value="N-acetylmuramoyl_amidase_3"/>
</dbReference>
<dbReference type="SMART" id="SM00646">
    <property type="entry name" value="Ami_3"/>
    <property type="match status" value="1"/>
</dbReference>
<sequence length="633" mass="68921">MKNIIKLLIATFVLMIVVLTQAPDLQASAATEGKTGLITVNANVYKGPGKSFGTASKVGKEQLVTFYETKNGWTYVVSETAQGWVWRDYVQSSQGVGLLNNSWANLYPKVDVPAEDSKITQGTPFIIFGEKNGWRNIYVNGRYAQVWGEFVTKSSGIGTISPSYVNLYKGAGKATGGKGTIQKGATVKLAESKNGWRHIYLDGQEGWVWDEFISKAAYNNAYEGIITASDYANVYNTNGKSGGIKGKVHSNSAQVIKVSVFQQKNGWSYMRGKQLGSNSYIEGWVWGTYITPSHHTGVIRSNPDAAIYNEPNESSGIKGKVKNGALVAAYESKNGWKKIKSGDTTGWVPDGKVEKKRSAPTNSIGVGAASANVNVYAGPAKSYSAMGTIPKGAAVSIYQFQNGWRYVHAGYIEGWVWGEYVDPLAGVTVFLDPGHGQNDPGAIGFGLKEKDVVLDIGLKARALFISKSPLNIMMTRSADSSEVTADGKDITTAVSLKLRTDFAKKHQKSDNDIFISLHANAFNGSAEGGESYYYAARAGNPHTEESKLLAASIQERLVENMTLKDRGIKPGNLAVLRENVMPATLIEMGFIDNKNDNDKLKDEYWRDQAAKAIYQGTLDYYKEKGFNVDAYGL</sequence>
<dbReference type="Pfam" id="PF01520">
    <property type="entry name" value="Amidase_3"/>
    <property type="match status" value="1"/>
</dbReference>
<evidence type="ECO:0000313" key="6">
    <source>
        <dbReference type="Proteomes" id="UP001238088"/>
    </source>
</evidence>
<evidence type="ECO:0000256" key="2">
    <source>
        <dbReference type="ARBA" id="ARBA00023316"/>
    </source>
</evidence>
<keyword evidence="2" id="KW-0961">Cell wall biogenesis/degradation</keyword>
<organism evidence="5 6">
    <name type="scientific">Cytobacillus purgationiresistens</name>
    <dbReference type="NCBI Taxonomy" id="863449"/>
    <lineage>
        <taxon>Bacteria</taxon>
        <taxon>Bacillati</taxon>
        <taxon>Bacillota</taxon>
        <taxon>Bacilli</taxon>
        <taxon>Bacillales</taxon>
        <taxon>Bacillaceae</taxon>
        <taxon>Cytobacillus</taxon>
    </lineage>
</organism>
<keyword evidence="3" id="KW-0732">Signal</keyword>
<dbReference type="InterPro" id="IPR002508">
    <property type="entry name" value="MurNAc-LAA_cat"/>
</dbReference>
<dbReference type="Proteomes" id="UP001238088">
    <property type="component" value="Unassembled WGS sequence"/>
</dbReference>
<dbReference type="SUPFAM" id="SSF53187">
    <property type="entry name" value="Zn-dependent exopeptidases"/>
    <property type="match status" value="1"/>
</dbReference>
<comment type="caution">
    <text evidence="5">The sequence shown here is derived from an EMBL/GenBank/DDBJ whole genome shotgun (WGS) entry which is preliminary data.</text>
</comment>
<dbReference type="Gene3D" id="2.30.30.40">
    <property type="entry name" value="SH3 Domains"/>
    <property type="match status" value="4"/>
</dbReference>
<dbReference type="InterPro" id="IPR003646">
    <property type="entry name" value="SH3-like_bac-type"/>
</dbReference>